<keyword evidence="2" id="KW-0238">DNA-binding</keyword>
<dbReference type="SUPFAM" id="SSF117856">
    <property type="entry name" value="AF0104/ALDC/Ptd012-like"/>
    <property type="match status" value="2"/>
</dbReference>
<dbReference type="Proteomes" id="UP000325161">
    <property type="component" value="Chromosome"/>
</dbReference>
<sequence>MRRISHPGIPAADRIQYVAGHAEKFEFMLEPGFSILESIRRGLAAHGYEDAVLDLEGGSFCPFVYVIPSLSSTPEHAVWYSDIHRPVGETTLERATVTFGVRDGEAFLHCHALWEEADGKKLAGHVIPHDAMVSSPIRAQAWGMTGMRFQVDKDTETNFSLFQPRAHEVALADNVPAQVTEKRFYAMRLRPNQDFCGALEDFCDEHSIQTAVIRGGVGSVIGALFEDGHVVTPIATELLVRDGHVSRDASGQAVAHIDVVLVDYEAGLADGVLVRGKNPVLVTVELLLEKTS</sequence>
<evidence type="ECO:0000313" key="2">
    <source>
        <dbReference type="EMBL" id="QEI09123.1"/>
    </source>
</evidence>
<proteinExistence type="predicted"/>
<dbReference type="GO" id="GO:0003677">
    <property type="term" value="F:DNA binding"/>
    <property type="evidence" value="ECO:0007669"/>
    <property type="project" value="UniProtKB-KW"/>
</dbReference>
<dbReference type="InterPro" id="IPR005175">
    <property type="entry name" value="PPC_dom"/>
</dbReference>
<gene>
    <name evidence="2" type="ORF">FXN63_04700</name>
</gene>
<organism evidence="2 3">
    <name type="scientific">Pigmentiphaga aceris</name>
    <dbReference type="NCBI Taxonomy" id="1940612"/>
    <lineage>
        <taxon>Bacteria</taxon>
        <taxon>Pseudomonadati</taxon>
        <taxon>Pseudomonadota</taxon>
        <taxon>Betaproteobacteria</taxon>
        <taxon>Burkholderiales</taxon>
        <taxon>Alcaligenaceae</taxon>
        <taxon>Pigmentiphaga</taxon>
    </lineage>
</organism>
<evidence type="ECO:0000313" key="3">
    <source>
        <dbReference type="Proteomes" id="UP000325161"/>
    </source>
</evidence>
<name>A0A5C0B606_9BURK</name>
<dbReference type="KEGG" id="pacr:FXN63_04700"/>
<evidence type="ECO:0000259" key="1">
    <source>
        <dbReference type="Pfam" id="PF03479"/>
    </source>
</evidence>
<keyword evidence="3" id="KW-1185">Reference proteome</keyword>
<dbReference type="Pfam" id="PF03479">
    <property type="entry name" value="PCC"/>
    <property type="match status" value="1"/>
</dbReference>
<feature type="domain" description="PPC" evidence="1">
    <location>
        <begin position="183"/>
        <end position="289"/>
    </location>
</feature>
<dbReference type="OrthoDB" id="8720942at2"/>
<protein>
    <submittedName>
        <fullName evidence="2">DNA-binding protein</fullName>
    </submittedName>
</protein>
<dbReference type="AlphaFoldDB" id="A0A5C0B606"/>
<reference evidence="2 3" key="1">
    <citation type="submission" date="2019-08" db="EMBL/GenBank/DDBJ databases">
        <title>Amphibian skin-associated Pigmentiphaga: genome sequence and occurrence across geography and hosts.</title>
        <authorList>
            <person name="Bletz M.C."/>
            <person name="Bunk B."/>
            <person name="Sproeer C."/>
            <person name="Biwer P."/>
            <person name="Reiter S."/>
            <person name="Rabemananjara F.C.E."/>
            <person name="Schulz S."/>
            <person name="Overmann J."/>
            <person name="Vences M."/>
        </authorList>
    </citation>
    <scope>NUCLEOTIDE SEQUENCE [LARGE SCALE GENOMIC DNA]</scope>
    <source>
        <strain evidence="2 3">Mada1488</strain>
    </source>
</reference>
<accession>A0A5C0B606</accession>
<dbReference type="EMBL" id="CP043046">
    <property type="protein sequence ID" value="QEI09123.1"/>
    <property type="molecule type" value="Genomic_DNA"/>
</dbReference>
<dbReference type="Gene3D" id="3.30.1330.80">
    <property type="entry name" value="Hypothetical protein, similar to alpha- acetolactate decarboxylase, domain 2"/>
    <property type="match status" value="2"/>
</dbReference>